<sequence>MLQSHKARVEACKACVRVQGSAFCDRHSVASSMLKNGWDPDMDECMPRTAESKTLCQSFAWKPNNSEALGRPAGVFEKQMCPCYNQRSGERTGPRWITSESHCAEMRWPNADSEADRRQMKASDWKLGFTNIGKGRPDRLSLGDELNFQGRAKGCDPGYECCQSWRQGEEVQRCVELDGITKATHWWYRKKCYNFHPTDIVTDKKWKKVQPFLCAPTETNTGSGFNGSWMFHEGKWVEKATATKSRHRSGAEVLDGDVVEE</sequence>
<comment type="caution">
    <text evidence="1">The sequence shown here is derived from an EMBL/GenBank/DDBJ whole genome shotgun (WGS) entry which is preliminary data.</text>
</comment>
<evidence type="ECO:0000313" key="2">
    <source>
        <dbReference type="Proteomes" id="UP001189429"/>
    </source>
</evidence>
<evidence type="ECO:0000313" key="1">
    <source>
        <dbReference type="EMBL" id="CAK0813077.1"/>
    </source>
</evidence>
<name>A0ABN9R2X9_9DINO</name>
<keyword evidence="2" id="KW-1185">Reference proteome</keyword>
<accession>A0ABN9R2X9</accession>
<proteinExistence type="predicted"/>
<dbReference type="Proteomes" id="UP001189429">
    <property type="component" value="Unassembled WGS sequence"/>
</dbReference>
<gene>
    <name evidence="1" type="ORF">PCOR1329_LOCUS17135</name>
</gene>
<protein>
    <submittedName>
        <fullName evidence="1">Uncharacterized protein</fullName>
    </submittedName>
</protein>
<reference evidence="1" key="1">
    <citation type="submission" date="2023-10" db="EMBL/GenBank/DDBJ databases">
        <authorList>
            <person name="Chen Y."/>
            <person name="Shah S."/>
            <person name="Dougan E. K."/>
            <person name="Thang M."/>
            <person name="Chan C."/>
        </authorList>
    </citation>
    <scope>NUCLEOTIDE SEQUENCE [LARGE SCALE GENOMIC DNA]</scope>
</reference>
<dbReference type="EMBL" id="CAUYUJ010005291">
    <property type="protein sequence ID" value="CAK0813077.1"/>
    <property type="molecule type" value="Genomic_DNA"/>
</dbReference>
<organism evidence="1 2">
    <name type="scientific">Prorocentrum cordatum</name>
    <dbReference type="NCBI Taxonomy" id="2364126"/>
    <lineage>
        <taxon>Eukaryota</taxon>
        <taxon>Sar</taxon>
        <taxon>Alveolata</taxon>
        <taxon>Dinophyceae</taxon>
        <taxon>Prorocentrales</taxon>
        <taxon>Prorocentraceae</taxon>
        <taxon>Prorocentrum</taxon>
    </lineage>
</organism>